<feature type="non-terminal residue" evidence="1">
    <location>
        <position position="222"/>
    </location>
</feature>
<dbReference type="AlphaFoldDB" id="A0A382H9Q2"/>
<proteinExistence type="predicted"/>
<dbReference type="InterPro" id="IPR007709">
    <property type="entry name" value="N-FG_amidohydro"/>
</dbReference>
<evidence type="ECO:0008006" key="2">
    <source>
        <dbReference type="Google" id="ProtNLM"/>
    </source>
</evidence>
<feature type="non-terminal residue" evidence="1">
    <location>
        <position position="1"/>
    </location>
</feature>
<accession>A0A382H9Q2</accession>
<dbReference type="Pfam" id="PF05013">
    <property type="entry name" value="FGase"/>
    <property type="match status" value="1"/>
</dbReference>
<organism evidence="1">
    <name type="scientific">marine metagenome</name>
    <dbReference type="NCBI Taxonomy" id="408172"/>
    <lineage>
        <taxon>unclassified sequences</taxon>
        <taxon>metagenomes</taxon>
        <taxon>ecological metagenomes</taxon>
    </lineage>
</organism>
<dbReference type="SUPFAM" id="SSF53187">
    <property type="entry name" value="Zn-dependent exopeptidases"/>
    <property type="match status" value="1"/>
</dbReference>
<name>A0A382H9Q2_9ZZZZ</name>
<protein>
    <recommendedName>
        <fullName evidence="2">N-formylglutamate amidohydrolase</fullName>
    </recommendedName>
</protein>
<evidence type="ECO:0000313" key="1">
    <source>
        <dbReference type="EMBL" id="SVB83637.1"/>
    </source>
</evidence>
<sequence>VRLLNSTIQSGGFTWTTGKGTVLATAIHNGHSVRPEVLKCLALDENERLREEDPFTGDWTDLSAHRLIVERSRFECDLNRPREEAVYIGPESAWGLDLYRKPLPKEIHMRSLEFYDDFYQSVETFITSQLERQSHFLVIDLHSYNHRRNGPDSKPADAATNPEINLGTLHITPAEYWMELVEIFESTLRSYDLDVKYNVPFEGGHFPQWLNREWPGRVCALT</sequence>
<dbReference type="EMBL" id="UINC01059814">
    <property type="protein sequence ID" value="SVB83637.1"/>
    <property type="molecule type" value="Genomic_DNA"/>
</dbReference>
<dbReference type="Gene3D" id="3.40.630.40">
    <property type="entry name" value="Zn-dependent exopeptidases"/>
    <property type="match status" value="1"/>
</dbReference>
<reference evidence="1" key="1">
    <citation type="submission" date="2018-05" db="EMBL/GenBank/DDBJ databases">
        <authorList>
            <person name="Lanie J.A."/>
            <person name="Ng W.-L."/>
            <person name="Kazmierczak K.M."/>
            <person name="Andrzejewski T.M."/>
            <person name="Davidsen T.M."/>
            <person name="Wayne K.J."/>
            <person name="Tettelin H."/>
            <person name="Glass J.I."/>
            <person name="Rusch D."/>
            <person name="Podicherti R."/>
            <person name="Tsui H.-C.T."/>
            <person name="Winkler M.E."/>
        </authorList>
    </citation>
    <scope>NUCLEOTIDE SEQUENCE</scope>
</reference>
<gene>
    <name evidence="1" type="ORF">METZ01_LOCUS236491</name>
</gene>